<evidence type="ECO:0000313" key="1">
    <source>
        <dbReference type="EMBL" id="MCQ4924123.1"/>
    </source>
</evidence>
<dbReference type="EMBL" id="JANGAC010000010">
    <property type="protein sequence ID" value="MCQ4924123.1"/>
    <property type="molecule type" value="Genomic_DNA"/>
</dbReference>
<sequence>MTYDGNQDNNENVVDNLNSNNVAIQEIIEKAVLDPEFKKNLIENPDEVLANYDISEIGKIMIKSLSEEDFDKLTPENIEEYFAADSAIYTPDFDEDIPVEYSDENDI</sequence>
<organism evidence="1 2">
    <name type="scientific">Tissierella carlieri</name>
    <dbReference type="NCBI Taxonomy" id="689904"/>
    <lineage>
        <taxon>Bacteria</taxon>
        <taxon>Bacillati</taxon>
        <taxon>Bacillota</taxon>
        <taxon>Tissierellia</taxon>
        <taxon>Tissierellales</taxon>
        <taxon>Tissierellaceae</taxon>
        <taxon>Tissierella</taxon>
    </lineage>
</organism>
<evidence type="ECO:0008006" key="3">
    <source>
        <dbReference type="Google" id="ProtNLM"/>
    </source>
</evidence>
<keyword evidence="2" id="KW-1185">Reference proteome</keyword>
<dbReference type="RefSeq" id="WP_216561545.1">
    <property type="nucleotide sequence ID" value="NZ_CP172320.1"/>
</dbReference>
<proteinExistence type="predicted"/>
<comment type="caution">
    <text evidence="1">The sequence shown here is derived from an EMBL/GenBank/DDBJ whole genome shotgun (WGS) entry which is preliminary data.</text>
</comment>
<reference evidence="1 2" key="1">
    <citation type="submission" date="2022-06" db="EMBL/GenBank/DDBJ databases">
        <title>Isolation of gut microbiota from human fecal samples.</title>
        <authorList>
            <person name="Pamer E.G."/>
            <person name="Barat B."/>
            <person name="Waligurski E."/>
            <person name="Medina S."/>
            <person name="Paddock L."/>
            <person name="Mostad J."/>
        </authorList>
    </citation>
    <scope>NUCLEOTIDE SEQUENCE [LARGE SCALE GENOMIC DNA]</scope>
    <source>
        <strain evidence="1 2">DFI.7.95</strain>
    </source>
</reference>
<dbReference type="Proteomes" id="UP001524478">
    <property type="component" value="Unassembled WGS sequence"/>
</dbReference>
<gene>
    <name evidence="1" type="ORF">NE686_13555</name>
</gene>
<protein>
    <recommendedName>
        <fullName evidence="3">Nif11 domain-containing protein</fullName>
    </recommendedName>
</protein>
<evidence type="ECO:0000313" key="2">
    <source>
        <dbReference type="Proteomes" id="UP001524478"/>
    </source>
</evidence>
<accession>A0ABT1SCB9</accession>
<name>A0ABT1SCB9_9FIRM</name>